<evidence type="ECO:0000313" key="6">
    <source>
        <dbReference type="Proteomes" id="UP000214739"/>
    </source>
</evidence>
<dbReference type="SUPFAM" id="SSF47413">
    <property type="entry name" value="lambda repressor-like DNA-binding domains"/>
    <property type="match status" value="1"/>
</dbReference>
<keyword evidence="2" id="KW-0472">Membrane</keyword>
<dbReference type="PROSITE" id="PS50943">
    <property type="entry name" value="HTH_CROC1"/>
    <property type="match status" value="1"/>
</dbReference>
<dbReference type="CDD" id="cd00093">
    <property type="entry name" value="HTH_XRE"/>
    <property type="match status" value="1"/>
</dbReference>
<evidence type="ECO:0000313" key="7">
    <source>
        <dbReference type="Proteomes" id="UP000294668"/>
    </source>
</evidence>
<evidence type="ECO:0000259" key="3">
    <source>
        <dbReference type="PROSITE" id="PS50943"/>
    </source>
</evidence>
<dbReference type="PANTHER" id="PTHR46558">
    <property type="entry name" value="TRACRIPTIONAL REGULATORY PROTEIN-RELATED-RELATED"/>
    <property type="match status" value="1"/>
</dbReference>
<reference evidence="4 6" key="1">
    <citation type="journal article" date="2017" name="Biosci Microbiota Food Health">
        <title>Genomic characterization reconfirms the taxonomic status of Lactobacillus parakefiri.</title>
        <authorList>
            <person name="Tanizawa Y."/>
            <person name="Kobayashi H."/>
            <person name="Kaminuma E."/>
            <person name="Sakamoto M."/>
            <person name="Ohkuma M."/>
            <person name="Nakamura Y."/>
            <person name="Arita M."/>
            <person name="Tohno M."/>
        </authorList>
    </citation>
    <scope>NUCLEOTIDE SEQUENCE [LARGE SCALE GENOMIC DNA]</scope>
    <source>
        <strain evidence="4 6">JCM 8573</strain>
    </source>
</reference>
<proteinExistence type="predicted"/>
<accession>A0A224VL11</accession>
<feature type="transmembrane region" description="Helical" evidence="2">
    <location>
        <begin position="148"/>
        <end position="168"/>
    </location>
</feature>
<sequence length="202" mass="23459">MRFGNRLKVERIKQDLTQQQVAAKMNVSRQTISSWETENSYPDIDSLIRLSDLFQVSLDVLLKEDIGMKEYLKKKEALRWIRPIKQVTLVIDILFIVSILFIRHGGLAGIFLFLIAMLNLVVMVRVKRFEDKLNGRPTVLRWPDYRKVFYSSAVFLTVLVLCNWGFHLHLGGKISAVTVGLWLGTVILELTYWVRQRGQHAE</sequence>
<feature type="transmembrane region" description="Helical" evidence="2">
    <location>
        <begin position="83"/>
        <end position="102"/>
    </location>
</feature>
<dbReference type="OrthoDB" id="9805856at2"/>
<dbReference type="Gene3D" id="1.10.260.40">
    <property type="entry name" value="lambda repressor-like DNA-binding domains"/>
    <property type="match status" value="1"/>
</dbReference>
<evidence type="ECO:0000256" key="1">
    <source>
        <dbReference type="ARBA" id="ARBA00023125"/>
    </source>
</evidence>
<reference evidence="5" key="3">
    <citation type="submission" date="2019-02" db="EMBL/GenBank/DDBJ databases">
        <authorList>
            <person name="Buron G."/>
            <person name="Chaylann A."/>
            <person name="Dolejs I."/>
            <person name="Forster J."/>
            <person name="Miks M.H."/>
        </authorList>
    </citation>
    <scope>NUCLEOTIDE SEQUENCE</scope>
    <source>
        <strain evidence="5">DSM 10551</strain>
    </source>
</reference>
<dbReference type="Proteomes" id="UP000294668">
    <property type="component" value="Unassembled WGS sequence"/>
</dbReference>
<dbReference type="InterPro" id="IPR010982">
    <property type="entry name" value="Lambda_DNA-bd_dom_sf"/>
</dbReference>
<dbReference type="Proteomes" id="UP000214739">
    <property type="component" value="Unassembled WGS sequence"/>
</dbReference>
<name>A0A224VL11_9LACO</name>
<dbReference type="EMBL" id="BDGB01000105">
    <property type="protein sequence ID" value="GAW73034.1"/>
    <property type="molecule type" value="Genomic_DNA"/>
</dbReference>
<dbReference type="SMART" id="SM00530">
    <property type="entry name" value="HTH_XRE"/>
    <property type="match status" value="1"/>
</dbReference>
<dbReference type="Pfam" id="PF01381">
    <property type="entry name" value="HTH_3"/>
    <property type="match status" value="1"/>
</dbReference>
<organism evidence="4 6">
    <name type="scientific">Lentilactobacillus parakefiri</name>
    <dbReference type="NCBI Taxonomy" id="152332"/>
    <lineage>
        <taxon>Bacteria</taxon>
        <taxon>Bacillati</taxon>
        <taxon>Bacillota</taxon>
        <taxon>Bacilli</taxon>
        <taxon>Lactobacillales</taxon>
        <taxon>Lactobacillaceae</taxon>
        <taxon>Lentilactobacillus</taxon>
    </lineage>
</organism>
<reference evidence="5 7" key="2">
    <citation type="journal article" date="2019" name="Appl. Microbiol. Biotechnol.">
        <title>Uncovering carbohydrate metabolism through a genotype-phenotype association study of 56 lactic acid bacteria genomes.</title>
        <authorList>
            <person name="Buron-Moles G."/>
            <person name="Chailyan A."/>
            <person name="Dolejs I."/>
            <person name="Forster J."/>
            <person name="Miks M.H."/>
        </authorList>
    </citation>
    <scope>NUCLEOTIDE SEQUENCE [LARGE SCALE GENOMIC DNA]</scope>
    <source>
        <strain evidence="5 7">DSM 10551</strain>
    </source>
</reference>
<feature type="transmembrane region" description="Helical" evidence="2">
    <location>
        <begin position="174"/>
        <end position="194"/>
    </location>
</feature>
<dbReference type="EMBL" id="PUFL01000084">
    <property type="protein sequence ID" value="TDG88795.1"/>
    <property type="molecule type" value="Genomic_DNA"/>
</dbReference>
<dbReference type="InterPro" id="IPR001387">
    <property type="entry name" value="Cro/C1-type_HTH"/>
</dbReference>
<feature type="domain" description="HTH cro/C1-type" evidence="3">
    <location>
        <begin position="7"/>
        <end position="61"/>
    </location>
</feature>
<evidence type="ECO:0000313" key="4">
    <source>
        <dbReference type="EMBL" id="GAW73034.1"/>
    </source>
</evidence>
<keyword evidence="1" id="KW-0238">DNA-binding</keyword>
<comment type="caution">
    <text evidence="4">The sequence shown here is derived from an EMBL/GenBank/DDBJ whole genome shotgun (WGS) entry which is preliminary data.</text>
</comment>
<protein>
    <submittedName>
        <fullName evidence="4">XRE family transcriptional regulator</fullName>
    </submittedName>
</protein>
<gene>
    <name evidence="4" type="primary">xre_8</name>
    <name evidence="5" type="ORF">C5L28_002142</name>
    <name evidence="4" type="ORF">LPKJCM_02167</name>
</gene>
<dbReference type="RefSeq" id="WP_057961333.1">
    <property type="nucleotide sequence ID" value="NZ_BAAAXO010000060.1"/>
</dbReference>
<dbReference type="AlphaFoldDB" id="A0A224VL11"/>
<dbReference type="PANTHER" id="PTHR46558:SF4">
    <property type="entry name" value="DNA-BIDING PHAGE PROTEIN"/>
    <property type="match status" value="1"/>
</dbReference>
<keyword evidence="2" id="KW-1133">Transmembrane helix</keyword>
<dbReference type="GO" id="GO:0003677">
    <property type="term" value="F:DNA binding"/>
    <property type="evidence" value="ECO:0007669"/>
    <property type="project" value="UniProtKB-KW"/>
</dbReference>
<feature type="transmembrane region" description="Helical" evidence="2">
    <location>
        <begin position="108"/>
        <end position="127"/>
    </location>
</feature>
<evidence type="ECO:0000313" key="5">
    <source>
        <dbReference type="EMBL" id="TDG88795.1"/>
    </source>
</evidence>
<evidence type="ECO:0000256" key="2">
    <source>
        <dbReference type="SAM" id="Phobius"/>
    </source>
</evidence>
<keyword evidence="7" id="KW-1185">Reference proteome</keyword>
<keyword evidence="2" id="KW-0812">Transmembrane</keyword>